<protein>
    <submittedName>
        <fullName evidence="10">Ig-like domain-containing protein</fullName>
    </submittedName>
</protein>
<feature type="region of interest" description="Disordered" evidence="8">
    <location>
        <begin position="57"/>
        <end position="80"/>
    </location>
</feature>
<dbReference type="CDD" id="cd16913">
    <property type="entry name" value="YkuD_like"/>
    <property type="match status" value="1"/>
</dbReference>
<dbReference type="InterPro" id="IPR050979">
    <property type="entry name" value="LD-transpeptidase"/>
</dbReference>
<feature type="active site" description="Nucleophile" evidence="7">
    <location>
        <position position="368"/>
    </location>
</feature>
<name>A0ABW2FVP4_9ACTN</name>
<evidence type="ECO:0000256" key="2">
    <source>
        <dbReference type="ARBA" id="ARBA00022679"/>
    </source>
</evidence>
<dbReference type="Proteomes" id="UP001596435">
    <property type="component" value="Unassembled WGS sequence"/>
</dbReference>
<keyword evidence="5" id="KW-0012">Acyltransferase</keyword>
<keyword evidence="11" id="KW-1185">Reference proteome</keyword>
<dbReference type="PROSITE" id="PS51257">
    <property type="entry name" value="PROKAR_LIPOPROTEIN"/>
    <property type="match status" value="1"/>
</dbReference>
<dbReference type="PROSITE" id="PS52029">
    <property type="entry name" value="LD_TPASE"/>
    <property type="match status" value="1"/>
</dbReference>
<feature type="active site" description="Proton donor/acceptor" evidence="7">
    <location>
        <position position="349"/>
    </location>
</feature>
<dbReference type="EMBL" id="JBHTAJ010000017">
    <property type="protein sequence ID" value="MFC7180207.1"/>
    <property type="molecule type" value="Genomic_DNA"/>
</dbReference>
<evidence type="ECO:0000256" key="7">
    <source>
        <dbReference type="PROSITE-ProRule" id="PRU01373"/>
    </source>
</evidence>
<evidence type="ECO:0000259" key="9">
    <source>
        <dbReference type="PROSITE" id="PS52029"/>
    </source>
</evidence>
<dbReference type="CDD" id="cd13432">
    <property type="entry name" value="LDT_IgD_like_2"/>
    <property type="match status" value="1"/>
</dbReference>
<gene>
    <name evidence="10" type="ORF">ACFQMG_11645</name>
</gene>
<keyword evidence="2" id="KW-0808">Transferase</keyword>
<keyword evidence="4 7" id="KW-0573">Peptidoglycan synthesis</keyword>
<dbReference type="InterPro" id="IPR041280">
    <property type="entry name" value="Big_10"/>
</dbReference>
<dbReference type="PANTHER" id="PTHR30582:SF2">
    <property type="entry name" value="L,D-TRANSPEPTIDASE YCIB-RELATED"/>
    <property type="match status" value="1"/>
</dbReference>
<comment type="caution">
    <text evidence="10">The sequence shown here is derived from an EMBL/GenBank/DDBJ whole genome shotgun (WGS) entry which is preliminary data.</text>
</comment>
<proteinExistence type="predicted"/>
<evidence type="ECO:0000313" key="11">
    <source>
        <dbReference type="Proteomes" id="UP001596435"/>
    </source>
</evidence>
<comment type="pathway">
    <text evidence="1 7">Cell wall biogenesis; peptidoglycan biosynthesis.</text>
</comment>
<dbReference type="PANTHER" id="PTHR30582">
    <property type="entry name" value="L,D-TRANSPEPTIDASE"/>
    <property type="match status" value="1"/>
</dbReference>
<evidence type="ECO:0000256" key="1">
    <source>
        <dbReference type="ARBA" id="ARBA00004752"/>
    </source>
</evidence>
<dbReference type="SUPFAM" id="SSF141523">
    <property type="entry name" value="L,D-transpeptidase catalytic domain-like"/>
    <property type="match status" value="1"/>
</dbReference>
<organism evidence="10 11">
    <name type="scientific">Kitasatospora paranensis</name>
    <dbReference type="NCBI Taxonomy" id="258053"/>
    <lineage>
        <taxon>Bacteria</taxon>
        <taxon>Bacillati</taxon>
        <taxon>Actinomycetota</taxon>
        <taxon>Actinomycetes</taxon>
        <taxon>Kitasatosporales</taxon>
        <taxon>Streptomycetaceae</taxon>
        <taxon>Kitasatospora</taxon>
    </lineage>
</organism>
<sequence>MTAPEKQERGTKGTWTRRGVLAGLLGAPVLLVAACNDPVSSSGSAASGTTAAGVGGVPAAGATGTPSSSPRTSTARISISPADGVSTASFTRPITVTVTGGTLASVTATDGSGRAVPGTRAADGLSWTSTGPLASGTRYSVAASAVDKDGLEADAHAAFATASPANTFVGYFTPEDGATVGVGMPVTINFNKPVANRRAVEQAITVTADTGVEVVGHWFSSTRLDFRPRDYWAKGTTVTLKLRLKDVEGAKGVYGTQSKDVRFTVGRSRTSVADLSAHTLTVTTDGQVTATYPIIGGAPDHRTWGGKLVISEQFEQTKMDSTTVGLGDEYNIPDVPHAQRLTTSGTFIHGNYWSPAAAFGTANLSHGCIALRDVKGGGDATTDAAVFFAHSMVGDVVEVINSGDQTVSPTNGLSGWNLGWADWKAGSAL</sequence>
<feature type="domain" description="L,D-TPase catalytic" evidence="9">
    <location>
        <begin position="269"/>
        <end position="400"/>
    </location>
</feature>
<evidence type="ECO:0000256" key="3">
    <source>
        <dbReference type="ARBA" id="ARBA00022960"/>
    </source>
</evidence>
<dbReference type="InterPro" id="IPR038063">
    <property type="entry name" value="Transpep_catalytic_dom"/>
</dbReference>
<accession>A0ABW2FVP4</accession>
<evidence type="ECO:0000256" key="5">
    <source>
        <dbReference type="ARBA" id="ARBA00023315"/>
    </source>
</evidence>
<reference evidence="11" key="1">
    <citation type="journal article" date="2019" name="Int. J. Syst. Evol. Microbiol.">
        <title>The Global Catalogue of Microorganisms (GCM) 10K type strain sequencing project: providing services to taxonomists for standard genome sequencing and annotation.</title>
        <authorList>
            <consortium name="The Broad Institute Genomics Platform"/>
            <consortium name="The Broad Institute Genome Sequencing Center for Infectious Disease"/>
            <person name="Wu L."/>
            <person name="Ma J."/>
        </authorList>
    </citation>
    <scope>NUCLEOTIDE SEQUENCE [LARGE SCALE GENOMIC DNA]</scope>
    <source>
        <strain evidence="11">CGMCC 1.12859</strain>
    </source>
</reference>
<dbReference type="Pfam" id="PF17964">
    <property type="entry name" value="Big_10"/>
    <property type="match status" value="1"/>
</dbReference>
<evidence type="ECO:0000313" key="10">
    <source>
        <dbReference type="EMBL" id="MFC7180207.1"/>
    </source>
</evidence>
<dbReference type="Gene3D" id="2.40.440.10">
    <property type="entry name" value="L,D-transpeptidase catalytic domain-like"/>
    <property type="match status" value="1"/>
</dbReference>
<dbReference type="Gene3D" id="2.60.40.3780">
    <property type="match status" value="1"/>
</dbReference>
<feature type="compositionally biased region" description="Low complexity" evidence="8">
    <location>
        <begin position="59"/>
        <end position="80"/>
    </location>
</feature>
<evidence type="ECO:0000256" key="6">
    <source>
        <dbReference type="ARBA" id="ARBA00023316"/>
    </source>
</evidence>
<evidence type="ECO:0000256" key="8">
    <source>
        <dbReference type="SAM" id="MobiDB-lite"/>
    </source>
</evidence>
<evidence type="ECO:0000256" key="4">
    <source>
        <dbReference type="ARBA" id="ARBA00022984"/>
    </source>
</evidence>
<dbReference type="InterPro" id="IPR005490">
    <property type="entry name" value="LD_TPept_cat_dom"/>
</dbReference>
<dbReference type="Pfam" id="PF03734">
    <property type="entry name" value="YkuD"/>
    <property type="match status" value="1"/>
</dbReference>
<dbReference type="RefSeq" id="WP_345707199.1">
    <property type="nucleotide sequence ID" value="NZ_BAABKV010000001.1"/>
</dbReference>
<keyword evidence="6 7" id="KW-0961">Cell wall biogenesis/degradation</keyword>
<dbReference type="Gene3D" id="2.60.40.3710">
    <property type="match status" value="1"/>
</dbReference>
<keyword evidence="3 7" id="KW-0133">Cell shape</keyword>